<sequence>MSSITVGLVGKRAGAFVSGLQSLPDVRITGICEPAESARAALGERAGVPAAAQFAGYDALLDGARPDMVVLGTPMHLHVPQTVQALERGIHVLSEVTAAVDLDQCRTLVIAVQRAGRRSGARYMMAENYCYRKDVVLVRAMARKGLFGECYFAEGEYVHDVKHLHTLPDGSPTWRATWQVGKRGCTYGTHSLGPALEFFGPEARVLTVSCVGSGVHTDPKHPHDDTCIMLCQLNTGGLIKVRLDMMSSRPHAMAYYALQGTTGSFEGERGFGDQPKLWLGGQETGPHTAREWRSLWDYEEHLPEMWRDPSEEALRAGHGGGDYFIATDFVNAIRSGNAPPIDVYRALDYTVPGLISEQSIAAGGAPLPVPDFRHLSADVEAPVASAALR</sequence>
<keyword evidence="1" id="KW-0560">Oxidoreductase</keyword>
<dbReference type="SUPFAM" id="SSF55347">
    <property type="entry name" value="Glyceraldehyde-3-phosphate dehydrogenase-like, C-terminal domain"/>
    <property type="match status" value="1"/>
</dbReference>
<accession>A0A6J4KHI3</accession>
<feature type="domain" description="Gfo/Idh/MocA-like oxidoreductase N-terminal" evidence="2">
    <location>
        <begin position="6"/>
        <end position="118"/>
    </location>
</feature>
<gene>
    <name evidence="3" type="ORF">AVDCRST_MAG77-6103</name>
</gene>
<evidence type="ECO:0000256" key="1">
    <source>
        <dbReference type="ARBA" id="ARBA00023002"/>
    </source>
</evidence>
<dbReference type="PANTHER" id="PTHR43818:SF11">
    <property type="entry name" value="BCDNA.GH03377"/>
    <property type="match status" value="1"/>
</dbReference>
<dbReference type="AlphaFoldDB" id="A0A6J4KHI3"/>
<organism evidence="3">
    <name type="scientific">uncultured Chloroflexota bacterium</name>
    <dbReference type="NCBI Taxonomy" id="166587"/>
    <lineage>
        <taxon>Bacteria</taxon>
        <taxon>Bacillati</taxon>
        <taxon>Chloroflexota</taxon>
        <taxon>environmental samples</taxon>
    </lineage>
</organism>
<dbReference type="InterPro" id="IPR036291">
    <property type="entry name" value="NAD(P)-bd_dom_sf"/>
</dbReference>
<dbReference type="Pfam" id="PF01408">
    <property type="entry name" value="GFO_IDH_MocA"/>
    <property type="match status" value="1"/>
</dbReference>
<dbReference type="InterPro" id="IPR050463">
    <property type="entry name" value="Gfo/Idh/MocA_oxidrdct_glycsds"/>
</dbReference>
<name>A0A6J4KHI3_9CHLR</name>
<dbReference type="Gene3D" id="3.30.360.10">
    <property type="entry name" value="Dihydrodipicolinate Reductase, domain 2"/>
    <property type="match status" value="1"/>
</dbReference>
<protein>
    <submittedName>
        <fullName evidence="3">GH109</fullName>
    </submittedName>
</protein>
<evidence type="ECO:0000313" key="3">
    <source>
        <dbReference type="EMBL" id="CAA9306241.1"/>
    </source>
</evidence>
<dbReference type="GO" id="GO:0000166">
    <property type="term" value="F:nucleotide binding"/>
    <property type="evidence" value="ECO:0007669"/>
    <property type="project" value="InterPro"/>
</dbReference>
<dbReference type="SUPFAM" id="SSF51735">
    <property type="entry name" value="NAD(P)-binding Rossmann-fold domains"/>
    <property type="match status" value="1"/>
</dbReference>
<reference evidence="3" key="1">
    <citation type="submission" date="2020-02" db="EMBL/GenBank/DDBJ databases">
        <authorList>
            <person name="Meier V. D."/>
        </authorList>
    </citation>
    <scope>NUCLEOTIDE SEQUENCE</scope>
    <source>
        <strain evidence="3">AVDCRST_MAG77</strain>
    </source>
</reference>
<dbReference type="EMBL" id="CADCTC010000318">
    <property type="protein sequence ID" value="CAA9306241.1"/>
    <property type="molecule type" value="Genomic_DNA"/>
</dbReference>
<dbReference type="Gene3D" id="3.40.50.720">
    <property type="entry name" value="NAD(P)-binding Rossmann-like Domain"/>
    <property type="match status" value="1"/>
</dbReference>
<dbReference type="GO" id="GO:0016491">
    <property type="term" value="F:oxidoreductase activity"/>
    <property type="evidence" value="ECO:0007669"/>
    <property type="project" value="UniProtKB-KW"/>
</dbReference>
<dbReference type="InterPro" id="IPR000683">
    <property type="entry name" value="Gfo/Idh/MocA-like_OxRdtase_N"/>
</dbReference>
<proteinExistence type="predicted"/>
<dbReference type="GO" id="GO:0016798">
    <property type="term" value="F:hydrolase activity, acting on glycosyl bonds"/>
    <property type="evidence" value="ECO:0007669"/>
    <property type="project" value="UniProtKB-KW"/>
</dbReference>
<dbReference type="PANTHER" id="PTHR43818">
    <property type="entry name" value="BCDNA.GH03377"/>
    <property type="match status" value="1"/>
</dbReference>
<evidence type="ECO:0000259" key="2">
    <source>
        <dbReference type="Pfam" id="PF01408"/>
    </source>
</evidence>